<feature type="domain" description="DAGKc" evidence="30">
    <location>
        <begin position="58"/>
        <end position="201"/>
    </location>
</feature>
<dbReference type="Proteomes" id="UP000515135">
    <property type="component" value="Unplaced"/>
</dbReference>
<evidence type="ECO:0000259" key="30">
    <source>
        <dbReference type="PROSITE" id="PS50146"/>
    </source>
</evidence>
<evidence type="ECO:0000256" key="2">
    <source>
        <dbReference type="ARBA" id="ARBA00004569"/>
    </source>
</evidence>
<sequence>MAAVWRFYRNHWKKLTFGGAAVAFLGRYLNNQYQENLVRREFCDRAQEYGKQPLHCMGQTRKVVVFLNPAACKGQARKKFEKNAVPLLHLAGLEVTIIETDYEGHAKALASFPETLQRTDAVVVAGGDGTIMEVVTGMLRRSDQFQTSKIPIGIIPLGRNNSLATSLFASRESEVRWIAESAMAVIKELTCPVDVMRIQPLQDENSKPVFATLGIRWGAFRDAEQNLDKYWYMGPLKQRFAYIKRLMKDWPSEVSAVLSYNVQPVETVRTKDPEPEPDTSWWAWLWPWRSTQKVIIEPEEDPNEAVMPDSWDTERRVSAVEFTASTTNTTTSKEKCIVVSSSPKLSREDFVNLGDLSASTKTPPQDVPGHDWSKVQVDAFQLEPQIPEGKESWFSIDNEPYEVMPIKVKILPNKLRFFCNKEERLASSQPL</sequence>
<comment type="catalytic activity">
    <reaction evidence="18">
        <text>a 1-acyl-sn-glycerol + ATP = a 1-acyl-sn-glycero-3-phosphate + ADP + H(+)</text>
        <dbReference type="Rhea" id="RHEA:33747"/>
        <dbReference type="ChEBI" id="CHEBI:15378"/>
        <dbReference type="ChEBI" id="CHEBI:30616"/>
        <dbReference type="ChEBI" id="CHEBI:57970"/>
        <dbReference type="ChEBI" id="CHEBI:64683"/>
        <dbReference type="ChEBI" id="CHEBI:456216"/>
    </reaction>
    <physiologicalReaction direction="left-to-right" evidence="18">
        <dbReference type="Rhea" id="RHEA:33748"/>
    </physiologicalReaction>
</comment>
<accession>A0A6P4YX43</accession>
<evidence type="ECO:0000256" key="5">
    <source>
        <dbReference type="ARBA" id="ARBA00012133"/>
    </source>
</evidence>
<dbReference type="GO" id="GO:0005524">
    <property type="term" value="F:ATP binding"/>
    <property type="evidence" value="ECO:0007669"/>
    <property type="project" value="UniProtKB-KW"/>
</dbReference>
<dbReference type="Gene3D" id="2.60.200.40">
    <property type="match status" value="1"/>
</dbReference>
<comment type="catalytic activity">
    <reaction evidence="14">
        <text>1,2-di-(9Z-octadecenoyl)-sn-glycerol + ATP = 1,2-di-(9Z-octadecenoyl)-sn-glycero-3-phosphate + ADP + H(+)</text>
        <dbReference type="Rhea" id="RHEA:40327"/>
        <dbReference type="ChEBI" id="CHEBI:15378"/>
        <dbReference type="ChEBI" id="CHEBI:30616"/>
        <dbReference type="ChEBI" id="CHEBI:52333"/>
        <dbReference type="ChEBI" id="CHEBI:74546"/>
        <dbReference type="ChEBI" id="CHEBI:456216"/>
    </reaction>
    <physiologicalReaction direction="left-to-right" evidence="14">
        <dbReference type="Rhea" id="RHEA:40328"/>
    </physiologicalReaction>
</comment>
<comment type="catalytic activity">
    <reaction evidence="29">
        <text>N-(hexanoyl)sphing-4-enine + ATP = N-hexanoylsphing-4-enine 1-phosphate + ADP + H(+)</text>
        <dbReference type="Rhea" id="RHEA:43312"/>
        <dbReference type="ChEBI" id="CHEBI:15378"/>
        <dbReference type="ChEBI" id="CHEBI:30616"/>
        <dbReference type="ChEBI" id="CHEBI:63867"/>
        <dbReference type="ChEBI" id="CHEBI:82959"/>
        <dbReference type="ChEBI" id="CHEBI:456216"/>
    </reaction>
    <physiologicalReaction direction="left-to-right" evidence="29">
        <dbReference type="Rhea" id="RHEA:43313"/>
    </physiologicalReaction>
</comment>
<evidence type="ECO:0000256" key="3">
    <source>
        <dbReference type="ARBA" id="ARBA00004637"/>
    </source>
</evidence>
<keyword evidence="7" id="KW-0547">Nucleotide-binding</keyword>
<evidence type="ECO:0000313" key="31">
    <source>
        <dbReference type="Proteomes" id="UP000515135"/>
    </source>
</evidence>
<evidence type="ECO:0000256" key="22">
    <source>
        <dbReference type="ARBA" id="ARBA00026096"/>
    </source>
</evidence>
<dbReference type="InterPro" id="IPR017438">
    <property type="entry name" value="ATP-NAD_kinase_N"/>
</dbReference>
<dbReference type="PANTHER" id="PTHR12358:SF31">
    <property type="entry name" value="ACYLGLYCEROL KINASE, MITOCHONDRIAL"/>
    <property type="match status" value="1"/>
</dbReference>
<dbReference type="SUPFAM" id="SSF111331">
    <property type="entry name" value="NAD kinase/diacylglycerol kinase-like"/>
    <property type="match status" value="1"/>
</dbReference>
<evidence type="ECO:0000256" key="9">
    <source>
        <dbReference type="ARBA" id="ARBA00022792"/>
    </source>
</evidence>
<evidence type="ECO:0000256" key="14">
    <source>
        <dbReference type="ARBA" id="ARBA00023371"/>
    </source>
</evidence>
<dbReference type="UniPathway" id="UPA00230"/>
<evidence type="ECO:0000256" key="26">
    <source>
        <dbReference type="ARBA" id="ARBA00044480"/>
    </source>
</evidence>
<keyword evidence="10" id="KW-0067">ATP-binding</keyword>
<dbReference type="OrthoDB" id="9979394at2759"/>
<dbReference type="GO" id="GO:0047620">
    <property type="term" value="F:acylglycerol kinase activity"/>
    <property type="evidence" value="ECO:0007669"/>
    <property type="project" value="UniProtKB-EC"/>
</dbReference>
<evidence type="ECO:0000256" key="25">
    <source>
        <dbReference type="ARBA" id="ARBA00030553"/>
    </source>
</evidence>
<dbReference type="Pfam" id="PF19712">
    <property type="entry name" value="AGK_C"/>
    <property type="match status" value="1"/>
</dbReference>
<dbReference type="EC" id="2.7.1.94" evidence="23"/>
<comment type="catalytic activity">
    <reaction evidence="19">
        <text>2-(5Z,8Z,11Z,14Z-eicosatetraenoyl)-glycerol + ATP = 2-(5Z,8Z,11Z,14Z-eicosatetraenoyl)-sn-glycero-3-phosphate + ADP + H(+)</text>
        <dbReference type="Rhea" id="RHEA:43316"/>
        <dbReference type="ChEBI" id="CHEBI:15378"/>
        <dbReference type="ChEBI" id="CHEBI:30616"/>
        <dbReference type="ChEBI" id="CHEBI:52392"/>
        <dbReference type="ChEBI" id="CHEBI:78209"/>
        <dbReference type="ChEBI" id="CHEBI:456216"/>
    </reaction>
    <physiologicalReaction direction="left-to-right" evidence="19">
        <dbReference type="Rhea" id="RHEA:43317"/>
    </physiologicalReaction>
</comment>
<keyword evidence="13" id="KW-0472">Membrane</keyword>
<dbReference type="PROSITE" id="PS50146">
    <property type="entry name" value="DAGK"/>
    <property type="match status" value="1"/>
</dbReference>
<evidence type="ECO:0000256" key="8">
    <source>
        <dbReference type="ARBA" id="ARBA00022777"/>
    </source>
</evidence>
<gene>
    <name evidence="32" type="primary">LOC109468046</name>
</gene>
<evidence type="ECO:0000313" key="32">
    <source>
        <dbReference type="RefSeq" id="XP_019621826.1"/>
    </source>
</evidence>
<dbReference type="GO" id="GO:0005758">
    <property type="term" value="C:mitochondrial intermembrane space"/>
    <property type="evidence" value="ECO:0007669"/>
    <property type="project" value="UniProtKB-SubCell"/>
</dbReference>
<comment type="pathway">
    <text evidence="4">Lipid metabolism; glycerolipid metabolism.</text>
</comment>
<evidence type="ECO:0000256" key="13">
    <source>
        <dbReference type="ARBA" id="ARBA00023136"/>
    </source>
</evidence>
<evidence type="ECO:0000256" key="7">
    <source>
        <dbReference type="ARBA" id="ARBA00022741"/>
    </source>
</evidence>
<evidence type="ECO:0000256" key="10">
    <source>
        <dbReference type="ARBA" id="ARBA00022840"/>
    </source>
</evidence>
<dbReference type="RefSeq" id="XP_019621826.1">
    <property type="nucleotide sequence ID" value="XM_019766267.1"/>
</dbReference>
<evidence type="ECO:0000256" key="16">
    <source>
        <dbReference type="ARBA" id="ARBA00024483"/>
    </source>
</evidence>
<dbReference type="PANTHER" id="PTHR12358">
    <property type="entry name" value="SPHINGOSINE KINASE"/>
    <property type="match status" value="1"/>
</dbReference>
<dbReference type="SMART" id="SM00046">
    <property type="entry name" value="DAGKc"/>
    <property type="match status" value="1"/>
</dbReference>
<evidence type="ECO:0000256" key="15">
    <source>
        <dbReference type="ARBA" id="ARBA00023411"/>
    </source>
</evidence>
<comment type="catalytic activity">
    <reaction evidence="20">
        <text>1-hexadecanoyl-sn-glycerol + ATP = 1-hexadecanoyl-sn-glycero-3-phosphate + ADP + H(+)</text>
        <dbReference type="Rhea" id="RHEA:43308"/>
        <dbReference type="ChEBI" id="CHEBI:15378"/>
        <dbReference type="ChEBI" id="CHEBI:30616"/>
        <dbReference type="ChEBI" id="CHEBI:57518"/>
        <dbReference type="ChEBI" id="CHEBI:75542"/>
        <dbReference type="ChEBI" id="CHEBI:456216"/>
    </reaction>
    <physiologicalReaction direction="left-to-right" evidence="20">
        <dbReference type="Rhea" id="RHEA:43309"/>
    </physiologicalReaction>
</comment>
<evidence type="ECO:0000256" key="4">
    <source>
        <dbReference type="ARBA" id="ARBA00005175"/>
    </source>
</evidence>
<evidence type="ECO:0000256" key="27">
    <source>
        <dbReference type="ARBA" id="ARBA00048034"/>
    </source>
</evidence>
<evidence type="ECO:0000256" key="28">
    <source>
        <dbReference type="ARBA" id="ARBA00048663"/>
    </source>
</evidence>
<evidence type="ECO:0000256" key="18">
    <source>
        <dbReference type="ARBA" id="ARBA00024512"/>
    </source>
</evidence>
<comment type="catalytic activity">
    <reaction evidence="17">
        <text>1-(9Z-octadecenoyl)-sn-glycerol + ATP = 1-(9Z-octadecenoyl)-sn-glycero-3-phosphate + ADP + H(+)</text>
        <dbReference type="Rhea" id="RHEA:41079"/>
        <dbReference type="ChEBI" id="CHEBI:15378"/>
        <dbReference type="ChEBI" id="CHEBI:30616"/>
        <dbReference type="ChEBI" id="CHEBI:74544"/>
        <dbReference type="ChEBI" id="CHEBI:75757"/>
        <dbReference type="ChEBI" id="CHEBI:456216"/>
    </reaction>
    <physiologicalReaction direction="left-to-right" evidence="17">
        <dbReference type="Rhea" id="RHEA:41080"/>
    </physiologicalReaction>
</comment>
<keyword evidence="11" id="KW-0443">Lipid metabolism</keyword>
<protein>
    <recommendedName>
        <fullName evidence="24">Acylglycerol kinase, mitochondrial</fullName>
        <ecNumber evidence="5">2.7.1.107</ecNumber>
        <ecNumber evidence="22">2.7.1.138</ecNumber>
        <ecNumber evidence="23">2.7.1.94</ecNumber>
    </recommendedName>
    <alternativeName>
        <fullName evidence="25">Multiple substrate lipid kinase</fullName>
    </alternativeName>
</protein>
<name>A0A6P4YX43_BRABE</name>
<dbReference type="InterPro" id="IPR016064">
    <property type="entry name" value="NAD/diacylglycerol_kinase_sf"/>
</dbReference>
<comment type="catalytic activity">
    <reaction evidence="26">
        <text>a 2-acylglycerol + ATP = a 2-acyl-sn-glycerol 3-phosphate + ADP + H(+)</text>
        <dbReference type="Rhea" id="RHEA:39847"/>
        <dbReference type="ChEBI" id="CHEBI:15378"/>
        <dbReference type="ChEBI" id="CHEBI:17389"/>
        <dbReference type="ChEBI" id="CHEBI:30616"/>
        <dbReference type="ChEBI" id="CHEBI:64982"/>
        <dbReference type="ChEBI" id="CHEBI:456216"/>
    </reaction>
    <physiologicalReaction direction="left-to-right" evidence="26">
        <dbReference type="Rhea" id="RHEA:39848"/>
    </physiologicalReaction>
</comment>
<dbReference type="GO" id="GO:0046512">
    <property type="term" value="P:sphingosine biosynthetic process"/>
    <property type="evidence" value="ECO:0007669"/>
    <property type="project" value="TreeGrafter"/>
</dbReference>
<dbReference type="InterPro" id="IPR045579">
    <property type="entry name" value="AGK_C"/>
</dbReference>
<comment type="catalytic activity">
    <reaction evidence="27">
        <text>an N-acylsphing-4-enine + ATP = an N-acylsphing-4-enine 1-phosphate + ADP + H(+)</text>
        <dbReference type="Rhea" id="RHEA:17929"/>
        <dbReference type="ChEBI" id="CHEBI:15378"/>
        <dbReference type="ChEBI" id="CHEBI:30616"/>
        <dbReference type="ChEBI" id="CHEBI:52639"/>
        <dbReference type="ChEBI" id="CHEBI:57674"/>
        <dbReference type="ChEBI" id="CHEBI:456216"/>
        <dbReference type="EC" id="2.7.1.138"/>
    </reaction>
    <physiologicalReaction direction="left-to-right" evidence="27">
        <dbReference type="Rhea" id="RHEA:17930"/>
    </physiologicalReaction>
</comment>
<dbReference type="GO" id="GO:0046513">
    <property type="term" value="P:ceramide biosynthetic process"/>
    <property type="evidence" value="ECO:0007669"/>
    <property type="project" value="TreeGrafter"/>
</dbReference>
<comment type="catalytic activity">
    <reaction evidence="28">
        <text>a monoacylglycerol + ATP = a monoacyl-sn-glycero-3-phosphate + ADP + H(+)</text>
        <dbReference type="Rhea" id="RHEA:19293"/>
        <dbReference type="ChEBI" id="CHEBI:15378"/>
        <dbReference type="ChEBI" id="CHEBI:17408"/>
        <dbReference type="ChEBI" id="CHEBI:30616"/>
        <dbReference type="ChEBI" id="CHEBI:77589"/>
        <dbReference type="ChEBI" id="CHEBI:456216"/>
        <dbReference type="EC" id="2.7.1.94"/>
    </reaction>
    <physiologicalReaction direction="left-to-right" evidence="28">
        <dbReference type="Rhea" id="RHEA:19294"/>
    </physiologicalReaction>
</comment>
<comment type="catalytic activity">
    <reaction evidence="16">
        <text>1-(5Z,8Z,11Z,14Z-eicosatetraenoyl)-sn-glycerol + ATP = 1-(5Z,8Z,11Z,14Z-eicosatetraenoyl)-sn-glycero-3-phosphate + ADP + H(+)</text>
        <dbReference type="Rhea" id="RHEA:43328"/>
        <dbReference type="ChEBI" id="CHEBI:15378"/>
        <dbReference type="ChEBI" id="CHEBI:30616"/>
        <dbReference type="ChEBI" id="CHEBI:34071"/>
        <dbReference type="ChEBI" id="CHEBI:74938"/>
        <dbReference type="ChEBI" id="CHEBI:456216"/>
    </reaction>
    <physiologicalReaction direction="left-to-right" evidence="16">
        <dbReference type="Rhea" id="RHEA:43329"/>
    </physiologicalReaction>
</comment>
<comment type="catalytic activity">
    <reaction evidence="15">
        <text>a 1,2-diacyl-sn-glycerol + ATP = a 1,2-diacyl-sn-glycero-3-phosphate + ADP + H(+)</text>
        <dbReference type="Rhea" id="RHEA:10272"/>
        <dbReference type="ChEBI" id="CHEBI:15378"/>
        <dbReference type="ChEBI" id="CHEBI:17815"/>
        <dbReference type="ChEBI" id="CHEBI:30616"/>
        <dbReference type="ChEBI" id="CHEBI:58608"/>
        <dbReference type="ChEBI" id="CHEBI:456216"/>
        <dbReference type="EC" id="2.7.1.107"/>
    </reaction>
    <physiologicalReaction direction="left-to-right" evidence="15">
        <dbReference type="Rhea" id="RHEA:10273"/>
    </physiologicalReaction>
</comment>
<dbReference type="GeneID" id="109468046"/>
<evidence type="ECO:0000256" key="1">
    <source>
        <dbReference type="ARBA" id="ARBA00001946"/>
    </source>
</evidence>
<evidence type="ECO:0000256" key="17">
    <source>
        <dbReference type="ARBA" id="ARBA00024505"/>
    </source>
</evidence>
<evidence type="ECO:0000256" key="29">
    <source>
        <dbReference type="ARBA" id="ARBA00048876"/>
    </source>
</evidence>
<dbReference type="InterPro" id="IPR001206">
    <property type="entry name" value="Diacylglycerol_kinase_cat_dom"/>
</dbReference>
<dbReference type="Gene3D" id="3.40.50.10330">
    <property type="entry name" value="Probable inorganic polyphosphate/atp-NAD kinase, domain 1"/>
    <property type="match status" value="1"/>
</dbReference>
<evidence type="ECO:0000256" key="19">
    <source>
        <dbReference type="ARBA" id="ARBA00024556"/>
    </source>
</evidence>
<dbReference type="EC" id="2.7.1.138" evidence="22"/>
<reference evidence="32" key="1">
    <citation type="submission" date="2025-08" db="UniProtKB">
        <authorList>
            <consortium name="RefSeq"/>
        </authorList>
    </citation>
    <scope>IDENTIFICATION</scope>
    <source>
        <tissue evidence="32">Gonad</tissue>
    </source>
</reference>
<keyword evidence="31" id="KW-1185">Reference proteome</keyword>
<keyword evidence="6" id="KW-0808">Transferase</keyword>
<dbReference type="AlphaFoldDB" id="A0A6P4YX43"/>
<dbReference type="GO" id="GO:0005743">
    <property type="term" value="C:mitochondrial inner membrane"/>
    <property type="evidence" value="ECO:0007669"/>
    <property type="project" value="UniProtKB-SubCell"/>
</dbReference>
<comment type="subcellular location">
    <subcellularLocation>
        <location evidence="3">Mitochondrion inner membrane</location>
        <topology evidence="3">Peripheral membrane protein</topology>
    </subcellularLocation>
    <subcellularLocation>
        <location evidence="2">Mitochondrion intermembrane space</location>
    </subcellularLocation>
</comment>
<dbReference type="GO" id="GO:0046486">
    <property type="term" value="P:glycerolipid metabolic process"/>
    <property type="evidence" value="ECO:0007669"/>
    <property type="project" value="UniProtKB-UniPathway"/>
</dbReference>
<proteinExistence type="inferred from homology"/>
<evidence type="ECO:0000256" key="20">
    <source>
        <dbReference type="ARBA" id="ARBA00024636"/>
    </source>
</evidence>
<dbReference type="EC" id="2.7.1.107" evidence="5"/>
<dbReference type="InterPro" id="IPR050187">
    <property type="entry name" value="Lipid_Phosphate_FormReg"/>
</dbReference>
<evidence type="ECO:0000256" key="6">
    <source>
        <dbReference type="ARBA" id="ARBA00022679"/>
    </source>
</evidence>
<dbReference type="GO" id="GO:0004143">
    <property type="term" value="F:ATP-dependent diacylglycerol kinase activity"/>
    <property type="evidence" value="ECO:0007669"/>
    <property type="project" value="UniProtKB-EC"/>
</dbReference>
<organism evidence="31 32">
    <name type="scientific">Branchiostoma belcheri</name>
    <name type="common">Amphioxus</name>
    <dbReference type="NCBI Taxonomy" id="7741"/>
    <lineage>
        <taxon>Eukaryota</taxon>
        <taxon>Metazoa</taxon>
        <taxon>Chordata</taxon>
        <taxon>Cephalochordata</taxon>
        <taxon>Leptocardii</taxon>
        <taxon>Amphioxiformes</taxon>
        <taxon>Branchiostomatidae</taxon>
        <taxon>Branchiostoma</taxon>
    </lineage>
</organism>
<keyword evidence="9" id="KW-0999">Mitochondrion inner membrane</keyword>
<keyword evidence="12" id="KW-0496">Mitochondrion</keyword>
<evidence type="ECO:0000256" key="12">
    <source>
        <dbReference type="ARBA" id="ARBA00023128"/>
    </source>
</evidence>
<evidence type="ECO:0000256" key="11">
    <source>
        <dbReference type="ARBA" id="ARBA00023098"/>
    </source>
</evidence>
<dbReference type="GO" id="GO:0001729">
    <property type="term" value="F:ceramide kinase activity"/>
    <property type="evidence" value="ECO:0007669"/>
    <property type="project" value="UniProtKB-EC"/>
</dbReference>
<dbReference type="Pfam" id="PF00781">
    <property type="entry name" value="DAGK_cat"/>
    <property type="match status" value="1"/>
</dbReference>
<evidence type="ECO:0000256" key="21">
    <source>
        <dbReference type="ARBA" id="ARBA00025749"/>
    </source>
</evidence>
<keyword evidence="8" id="KW-0418">Kinase</keyword>
<evidence type="ECO:0000256" key="24">
    <source>
        <dbReference type="ARBA" id="ARBA00026142"/>
    </source>
</evidence>
<dbReference type="KEGG" id="bbel:109468046"/>
<evidence type="ECO:0000256" key="23">
    <source>
        <dbReference type="ARBA" id="ARBA00026098"/>
    </source>
</evidence>
<comment type="similarity">
    <text evidence="21">Belongs to the AGK family.</text>
</comment>
<comment type="cofactor">
    <cofactor evidence="1">
        <name>Mg(2+)</name>
        <dbReference type="ChEBI" id="CHEBI:18420"/>
    </cofactor>
</comment>